<dbReference type="InterPro" id="IPR036873">
    <property type="entry name" value="Rhodanese-like_dom_sf"/>
</dbReference>
<dbReference type="SUPFAM" id="SSF143503">
    <property type="entry name" value="PUG domain-like"/>
    <property type="match status" value="1"/>
</dbReference>
<dbReference type="CDD" id="cd09212">
    <property type="entry name" value="PUB"/>
    <property type="match status" value="1"/>
</dbReference>
<dbReference type="Gene3D" id="1.20.58.2190">
    <property type="match status" value="1"/>
</dbReference>
<gene>
    <name evidence="2" type="ORF">C1SCF055_LOCUS1417</name>
</gene>
<dbReference type="EMBL" id="CAMXCT020000039">
    <property type="protein sequence ID" value="CAL1126254.1"/>
    <property type="molecule type" value="Genomic_DNA"/>
</dbReference>
<accession>A0A9P1BG65</accession>
<feature type="domain" description="PUB" evidence="1">
    <location>
        <begin position="361"/>
        <end position="428"/>
    </location>
</feature>
<dbReference type="SUPFAM" id="SSF52821">
    <property type="entry name" value="Rhodanese/Cell cycle control phosphatase"/>
    <property type="match status" value="1"/>
</dbReference>
<dbReference type="Pfam" id="PF09409">
    <property type="entry name" value="PUB"/>
    <property type="match status" value="1"/>
</dbReference>
<evidence type="ECO:0000259" key="1">
    <source>
        <dbReference type="Pfam" id="PF09409"/>
    </source>
</evidence>
<keyword evidence="5" id="KW-1185">Reference proteome</keyword>
<dbReference type="EMBL" id="CAMXCT030000039">
    <property type="protein sequence ID" value="CAL4760191.1"/>
    <property type="molecule type" value="Genomic_DNA"/>
</dbReference>
<dbReference type="InterPro" id="IPR018997">
    <property type="entry name" value="PUB_domain"/>
</dbReference>
<dbReference type="Proteomes" id="UP001152797">
    <property type="component" value="Unassembled WGS sequence"/>
</dbReference>
<dbReference type="InterPro" id="IPR036339">
    <property type="entry name" value="PUB-like_dom_sf"/>
</dbReference>
<organism evidence="2">
    <name type="scientific">Cladocopium goreaui</name>
    <dbReference type="NCBI Taxonomy" id="2562237"/>
    <lineage>
        <taxon>Eukaryota</taxon>
        <taxon>Sar</taxon>
        <taxon>Alveolata</taxon>
        <taxon>Dinophyceae</taxon>
        <taxon>Suessiales</taxon>
        <taxon>Symbiodiniaceae</taxon>
        <taxon>Cladocopium</taxon>
    </lineage>
</organism>
<sequence>MGCCSAIPASAPASEASASSVRSSASSAARSASGQPIEVIIDGSAKVLIASASYCYCLLISSAAIFVDVRDKESFSKSHLYGAWSLHSHVTRDEVASNALKSLCDLQRVVVVSEANPLKDDKVKRLLELLKKTARPSRVFLMDNLPQFQQRFPFCMRQGSETFPLPPCPSELWVPEPEKRQQPPALYLGPVTCLERRHEALQCFKIGAVVQLVDDLPNQTPLGLPGSIKLQRVQVAKMELETFEGTELEAQQRTLDLAAKVAASSLEASERILSLRVPCFLCGPWSAVVAALALRRILVSELRTTEELCGFLKDRCATTALPHVAILALNLALGSPSPECLALAVPAQAAQLRQRLGEEAATVPLKTVRSVLEKVLAQPSEERFRRLKASNPRVQREVLAHPEAVLLLHLAGFTTISRDLVLPGTAAMGPLRQVLQSV</sequence>
<evidence type="ECO:0000313" key="5">
    <source>
        <dbReference type="Proteomes" id="UP001152797"/>
    </source>
</evidence>
<evidence type="ECO:0000313" key="3">
    <source>
        <dbReference type="EMBL" id="CAL1126254.1"/>
    </source>
</evidence>
<evidence type="ECO:0000313" key="2">
    <source>
        <dbReference type="EMBL" id="CAI3972879.1"/>
    </source>
</evidence>
<dbReference type="EMBL" id="CAMXCT010000039">
    <property type="protein sequence ID" value="CAI3972879.1"/>
    <property type="molecule type" value="Genomic_DNA"/>
</dbReference>
<proteinExistence type="predicted"/>
<reference evidence="2" key="1">
    <citation type="submission" date="2022-10" db="EMBL/GenBank/DDBJ databases">
        <authorList>
            <person name="Chen Y."/>
            <person name="Dougan E. K."/>
            <person name="Chan C."/>
            <person name="Rhodes N."/>
            <person name="Thang M."/>
        </authorList>
    </citation>
    <scope>NUCLEOTIDE SEQUENCE</scope>
</reference>
<dbReference type="AlphaFoldDB" id="A0A9P1BG65"/>
<dbReference type="SMART" id="SM00580">
    <property type="entry name" value="PUG"/>
    <property type="match status" value="1"/>
</dbReference>
<dbReference type="OrthoDB" id="435269at2759"/>
<protein>
    <submittedName>
        <fullName evidence="4">PUB domain-containing protein</fullName>
    </submittedName>
</protein>
<comment type="caution">
    <text evidence="2">The sequence shown here is derived from an EMBL/GenBank/DDBJ whole genome shotgun (WGS) entry which is preliminary data.</text>
</comment>
<evidence type="ECO:0000313" key="4">
    <source>
        <dbReference type="EMBL" id="CAL4760191.1"/>
    </source>
</evidence>
<name>A0A9P1BG65_9DINO</name>
<reference evidence="3" key="2">
    <citation type="submission" date="2024-04" db="EMBL/GenBank/DDBJ databases">
        <authorList>
            <person name="Chen Y."/>
            <person name="Shah S."/>
            <person name="Dougan E. K."/>
            <person name="Thang M."/>
            <person name="Chan C."/>
        </authorList>
    </citation>
    <scope>NUCLEOTIDE SEQUENCE [LARGE SCALE GENOMIC DNA]</scope>
</reference>